<evidence type="ECO:0000313" key="1">
    <source>
        <dbReference type="EMBL" id="MFD2907641.1"/>
    </source>
</evidence>
<organism evidence="1 2">
    <name type="scientific">Flavobacterium ardleyense</name>
    <dbReference type="NCBI Taxonomy" id="2038737"/>
    <lineage>
        <taxon>Bacteria</taxon>
        <taxon>Pseudomonadati</taxon>
        <taxon>Bacteroidota</taxon>
        <taxon>Flavobacteriia</taxon>
        <taxon>Flavobacteriales</taxon>
        <taxon>Flavobacteriaceae</taxon>
        <taxon>Flavobacterium</taxon>
    </lineage>
</organism>
<dbReference type="EMBL" id="JBHUOL010000006">
    <property type="protein sequence ID" value="MFD2907641.1"/>
    <property type="molecule type" value="Genomic_DNA"/>
</dbReference>
<dbReference type="InterPro" id="IPR043749">
    <property type="entry name" value="DUF5694"/>
</dbReference>
<sequence>MKSTQIAIIIFINLFTLFTSYAQEIRYDEKEIYKTKFDNAVPVLNVATFHFGETSDANATEFNENDKKNQAEVKKVAKLLAEFKPTIIIIEGLPKNDSIRQADYLAYLKNPKVKVKNPDEISLLAYEVGRLSGAKRIHGIDYHESYNYQIGANVKDAVDKTTANKYWDLLTENENNNPEKDIPFYDLFKLNNHPQYLESLMIMNADILTYISSKRNSEGADEAAKFYHRNLVMFSNLNQISVDKNDRIFILLGGTHTAFLNDFLTRSPKYNLENTFKYLK</sequence>
<evidence type="ECO:0000313" key="2">
    <source>
        <dbReference type="Proteomes" id="UP001597549"/>
    </source>
</evidence>
<dbReference type="Proteomes" id="UP001597549">
    <property type="component" value="Unassembled WGS sequence"/>
</dbReference>
<keyword evidence="2" id="KW-1185">Reference proteome</keyword>
<dbReference type="Pfam" id="PF18950">
    <property type="entry name" value="DUF5694"/>
    <property type="match status" value="1"/>
</dbReference>
<dbReference type="RefSeq" id="WP_379804084.1">
    <property type="nucleotide sequence ID" value="NZ_JBHUOL010000006.1"/>
</dbReference>
<protein>
    <submittedName>
        <fullName evidence="1">DUF5694 domain-containing protein</fullName>
    </submittedName>
</protein>
<accession>A0ABW5Z674</accession>
<gene>
    <name evidence="1" type="ORF">ACFSX9_02730</name>
</gene>
<reference evidence="2" key="1">
    <citation type="journal article" date="2019" name="Int. J. Syst. Evol. Microbiol.">
        <title>The Global Catalogue of Microorganisms (GCM) 10K type strain sequencing project: providing services to taxonomists for standard genome sequencing and annotation.</title>
        <authorList>
            <consortium name="The Broad Institute Genomics Platform"/>
            <consortium name="The Broad Institute Genome Sequencing Center for Infectious Disease"/>
            <person name="Wu L."/>
            <person name="Ma J."/>
        </authorList>
    </citation>
    <scope>NUCLEOTIDE SEQUENCE [LARGE SCALE GENOMIC DNA]</scope>
    <source>
        <strain evidence="2">KCTC 52644</strain>
    </source>
</reference>
<comment type="caution">
    <text evidence="1">The sequence shown here is derived from an EMBL/GenBank/DDBJ whole genome shotgun (WGS) entry which is preliminary data.</text>
</comment>
<proteinExistence type="predicted"/>
<name>A0ABW5Z674_9FLAO</name>